<dbReference type="PANTHER" id="PTHR17985:SF8">
    <property type="entry name" value="TRANSPORT AND GOLGI ORGANIZATION PROTEIN 2 HOMOLOG"/>
    <property type="match status" value="1"/>
</dbReference>
<feature type="non-terminal residue" evidence="2">
    <location>
        <position position="256"/>
    </location>
</feature>
<feature type="compositionally biased region" description="Acidic residues" evidence="1">
    <location>
        <begin position="179"/>
        <end position="190"/>
    </location>
</feature>
<evidence type="ECO:0000313" key="3">
    <source>
        <dbReference type="Proteomes" id="UP001194696"/>
    </source>
</evidence>
<evidence type="ECO:0000313" key="2">
    <source>
        <dbReference type="EMBL" id="KAG0278935.1"/>
    </source>
</evidence>
<feature type="compositionally biased region" description="Low complexity" evidence="1">
    <location>
        <begin position="51"/>
        <end position="71"/>
    </location>
</feature>
<proteinExistence type="predicted"/>
<sequence length="256" mass="28428">MCILLWTLPSSNHPRFKFALASNRDEFLARETSRADFWNLDPVLSKAIRQSSPSSIDTDPSDTTPVPAPSSQRPSPVGVITGQDLQPSQATNYTIQELFSFSSSSKQEQEQEQVALTLDTKDIPGTWLGMTTHGDFVALTNFRESNEYMAMKRDPKLSRGKVCGEFLVTMAAAHHKEEQDGEDEDEDQDIVDSAQGSETGSVSASASTSADEIVNSNDSNNKNWSRSTKGSRRMVGKNQAEKWLKRRAVGWEDEFE</sequence>
<keyword evidence="3" id="KW-1185">Reference proteome</keyword>
<feature type="compositionally biased region" description="Low complexity" evidence="1">
    <location>
        <begin position="196"/>
        <end position="210"/>
    </location>
</feature>
<feature type="region of interest" description="Disordered" evidence="1">
    <location>
        <begin position="174"/>
        <end position="256"/>
    </location>
</feature>
<accession>A0ABQ7JLD1</accession>
<name>A0ABQ7JLD1_9FUNG</name>
<evidence type="ECO:0008006" key="4">
    <source>
        <dbReference type="Google" id="ProtNLM"/>
    </source>
</evidence>
<organism evidence="2 3">
    <name type="scientific">Linnemannia gamsii</name>
    <dbReference type="NCBI Taxonomy" id="64522"/>
    <lineage>
        <taxon>Eukaryota</taxon>
        <taxon>Fungi</taxon>
        <taxon>Fungi incertae sedis</taxon>
        <taxon>Mucoromycota</taxon>
        <taxon>Mortierellomycotina</taxon>
        <taxon>Mortierellomycetes</taxon>
        <taxon>Mortierellales</taxon>
        <taxon>Mortierellaceae</taxon>
        <taxon>Linnemannia</taxon>
    </lineage>
</organism>
<feature type="region of interest" description="Disordered" evidence="1">
    <location>
        <begin position="49"/>
        <end position="83"/>
    </location>
</feature>
<comment type="caution">
    <text evidence="2">The sequence shown here is derived from an EMBL/GenBank/DDBJ whole genome shotgun (WGS) entry which is preliminary data.</text>
</comment>
<dbReference type="Proteomes" id="UP001194696">
    <property type="component" value="Unassembled WGS sequence"/>
</dbReference>
<gene>
    <name evidence="2" type="ORF">BGZ96_002143</name>
</gene>
<feature type="compositionally biased region" description="Polar residues" evidence="1">
    <location>
        <begin position="214"/>
        <end position="228"/>
    </location>
</feature>
<dbReference type="Pfam" id="PF05742">
    <property type="entry name" value="TANGO2"/>
    <property type="match status" value="2"/>
</dbReference>
<dbReference type="InterPro" id="IPR008551">
    <property type="entry name" value="TANGO2"/>
</dbReference>
<dbReference type="PANTHER" id="PTHR17985">
    <property type="entry name" value="SER/THR-RICH PROTEIN T10 IN DGCR REGION"/>
    <property type="match status" value="1"/>
</dbReference>
<reference evidence="2 3" key="1">
    <citation type="journal article" date="2020" name="Fungal Divers.">
        <title>Resolving the Mortierellaceae phylogeny through synthesis of multi-gene phylogenetics and phylogenomics.</title>
        <authorList>
            <person name="Vandepol N."/>
            <person name="Liber J."/>
            <person name="Desiro A."/>
            <person name="Na H."/>
            <person name="Kennedy M."/>
            <person name="Barry K."/>
            <person name="Grigoriev I.V."/>
            <person name="Miller A.N."/>
            <person name="O'Donnell K."/>
            <person name="Stajich J.E."/>
            <person name="Bonito G."/>
        </authorList>
    </citation>
    <scope>NUCLEOTIDE SEQUENCE [LARGE SCALE GENOMIC DNA]</scope>
    <source>
        <strain evidence="2 3">AD045</strain>
    </source>
</reference>
<dbReference type="EMBL" id="JAAAIM010001396">
    <property type="protein sequence ID" value="KAG0278935.1"/>
    <property type="molecule type" value="Genomic_DNA"/>
</dbReference>
<evidence type="ECO:0000256" key="1">
    <source>
        <dbReference type="SAM" id="MobiDB-lite"/>
    </source>
</evidence>
<protein>
    <recommendedName>
        <fullName evidence="4">DUF833-domain-containing protein</fullName>
    </recommendedName>
</protein>